<organism evidence="2">
    <name type="scientific">marine sediment metagenome</name>
    <dbReference type="NCBI Taxonomy" id="412755"/>
    <lineage>
        <taxon>unclassified sequences</taxon>
        <taxon>metagenomes</taxon>
        <taxon>ecological metagenomes</taxon>
    </lineage>
</organism>
<reference evidence="2" key="1">
    <citation type="journal article" date="2014" name="Front. Microbiol.">
        <title>High frequency of phylogenetically diverse reductive dehalogenase-homologous genes in deep subseafloor sedimentary metagenomes.</title>
        <authorList>
            <person name="Kawai M."/>
            <person name="Futagami T."/>
            <person name="Toyoda A."/>
            <person name="Takaki Y."/>
            <person name="Nishi S."/>
            <person name="Hori S."/>
            <person name="Arai W."/>
            <person name="Tsubouchi T."/>
            <person name="Morono Y."/>
            <person name="Uchiyama I."/>
            <person name="Ito T."/>
            <person name="Fujiyama A."/>
            <person name="Inagaki F."/>
            <person name="Takami H."/>
        </authorList>
    </citation>
    <scope>NUCLEOTIDE SEQUENCE</scope>
    <source>
        <strain evidence="2">Expedition CK06-06</strain>
    </source>
</reference>
<keyword evidence="1" id="KW-0472">Membrane</keyword>
<gene>
    <name evidence="2" type="ORF">S12H4_27245</name>
</gene>
<sequence>MKKFVTYVLMGYYLLLEMIITFPVFLYGLCFKKQKKYSVVFVTASFY</sequence>
<proteinExistence type="predicted"/>
<dbReference type="AlphaFoldDB" id="X1SSN2"/>
<comment type="caution">
    <text evidence="2">The sequence shown here is derived from an EMBL/GenBank/DDBJ whole genome shotgun (WGS) entry which is preliminary data.</text>
</comment>
<evidence type="ECO:0000256" key="1">
    <source>
        <dbReference type="SAM" id="Phobius"/>
    </source>
</evidence>
<name>X1SSN2_9ZZZZ</name>
<keyword evidence="1" id="KW-0812">Transmembrane</keyword>
<accession>X1SSN2</accession>
<protein>
    <submittedName>
        <fullName evidence="2">Uncharacterized protein</fullName>
    </submittedName>
</protein>
<feature type="transmembrane region" description="Helical" evidence="1">
    <location>
        <begin position="12"/>
        <end position="31"/>
    </location>
</feature>
<evidence type="ECO:0000313" key="2">
    <source>
        <dbReference type="EMBL" id="GAI95943.1"/>
    </source>
</evidence>
<feature type="non-terminal residue" evidence="2">
    <location>
        <position position="47"/>
    </location>
</feature>
<dbReference type="EMBL" id="BARW01015539">
    <property type="protein sequence ID" value="GAI95943.1"/>
    <property type="molecule type" value="Genomic_DNA"/>
</dbReference>
<keyword evidence="1" id="KW-1133">Transmembrane helix</keyword>